<comment type="caution">
    <text evidence="2">The sequence shown here is derived from an EMBL/GenBank/DDBJ whole genome shotgun (WGS) entry which is preliminary data.</text>
</comment>
<feature type="non-terminal residue" evidence="2">
    <location>
        <position position="1"/>
    </location>
</feature>
<dbReference type="AlphaFoldDB" id="A0A7L1NFV0"/>
<dbReference type="GO" id="GO:0006355">
    <property type="term" value="P:regulation of DNA-templated transcription"/>
    <property type="evidence" value="ECO:0007669"/>
    <property type="project" value="InterPro"/>
</dbReference>
<evidence type="ECO:0000313" key="2">
    <source>
        <dbReference type="EMBL" id="NXN98046.1"/>
    </source>
</evidence>
<dbReference type="EMBL" id="VXBP01005379">
    <property type="protein sequence ID" value="NXN98046.1"/>
    <property type="molecule type" value="Genomic_DNA"/>
</dbReference>
<dbReference type="OrthoDB" id="9944055at2759"/>
<gene>
    <name evidence="2" type="primary">Lrif1</name>
    <name evidence="2" type="ORF">RHICYA_R09711</name>
</gene>
<dbReference type="PANTHER" id="PTHR16131:SF2">
    <property type="entry name" value="LIGAND-DEPENDENT NUCLEAR RECEPTOR-INTERACTING FACTOR 1"/>
    <property type="match status" value="1"/>
</dbReference>
<feature type="compositionally biased region" description="Polar residues" evidence="1">
    <location>
        <begin position="658"/>
        <end position="668"/>
    </location>
</feature>
<feature type="region of interest" description="Disordered" evidence="1">
    <location>
        <begin position="592"/>
        <end position="701"/>
    </location>
</feature>
<sequence length="727" mass="77971">SIAGSVYQVVQTTGPDGKNLLTLIPVSKSAGSFVPIVQSSAMSSNSNVNISSPLHTTFKTQLTIVAAPSSLSPGKIFLARTLENQDSVRTDSENKSLAPKSAANSQSTCACIDRLLLQNIAVTSNPVYTIINTRPLPDKGKSPPVLLGNYIQIPADAEVKYVPVSFLPPVVQEKILAPTPTSVSEGAESAKTSNVIYVSPVKAVKTAPPKQLVPGHQKPATEVPKRVVVISTQKGDGSSKTATSNSQQCQQAPVQQIVQETPRIPTPSLISVKSSNNVASKILQTLSDNNSTESGPTALPACSVGADGSQEKIAPIQGNALVMCNGKVYLLTRKGFDVQSAQADKPAPSTSDASLKKDAVPELKNSSEINKITTHVVKLVLSKTKGVVVYQAESHPCTISINPSSVGLGNGLEPAPAALATPNANQQSPAVDQKPFIESSSSGVTPVTAVGLQQSVCQVGREASHSPTTASAVFPQSEPECKSSEDLQKIQCEKMDSPAKVIKIEHQEKPSVKQYMELRKKFGLFQEERVYLKRIPSCTRSVEPEKRSFATDSLRKKNCSCSSSPFDVEITDEHQERAKGEKVIANLGEYLTNKRKRKSSPVTESGKRREKSNTNLRSENTISTCSVLEQSVSPPPLWPEPSISSDLAVPPVEEDSVQDPSVQCNDNQDPALPVPVSCESSASILEESPKEDASTPELDETVRDEKIKRLKQLLREREAALEEIRRK</sequence>
<dbReference type="GO" id="GO:0042974">
    <property type="term" value="F:nuclear retinoic acid receptor binding"/>
    <property type="evidence" value="ECO:0007669"/>
    <property type="project" value="InterPro"/>
</dbReference>
<proteinExistence type="predicted"/>
<protein>
    <submittedName>
        <fullName evidence="2">LRIF1 factor</fullName>
    </submittedName>
</protein>
<feature type="compositionally biased region" description="Polar residues" evidence="1">
    <location>
        <begin position="613"/>
        <end position="632"/>
    </location>
</feature>
<dbReference type="InterPro" id="IPR026191">
    <property type="entry name" value="LRIF1"/>
</dbReference>
<keyword evidence="3" id="KW-1185">Reference proteome</keyword>
<reference evidence="2 3" key="1">
    <citation type="submission" date="2019-09" db="EMBL/GenBank/DDBJ databases">
        <title>Bird 10,000 Genomes (B10K) Project - Family phase.</title>
        <authorList>
            <person name="Zhang G."/>
        </authorList>
    </citation>
    <scope>NUCLEOTIDE SEQUENCE [LARGE SCALE GENOMIC DNA]</scope>
    <source>
        <strain evidence="2">B10K-DU-002-35</strain>
        <tissue evidence="2">Muscle</tissue>
    </source>
</reference>
<dbReference type="Pfam" id="PF15741">
    <property type="entry name" value="LRIF1"/>
    <property type="match status" value="1"/>
</dbReference>
<feature type="non-terminal residue" evidence="2">
    <location>
        <position position="727"/>
    </location>
</feature>
<organism evidence="2 3">
    <name type="scientific">Rhinopomastus cyanomelas</name>
    <name type="common">Common scimitarbill</name>
    <dbReference type="NCBI Taxonomy" id="113115"/>
    <lineage>
        <taxon>Eukaryota</taxon>
        <taxon>Metazoa</taxon>
        <taxon>Chordata</taxon>
        <taxon>Craniata</taxon>
        <taxon>Vertebrata</taxon>
        <taxon>Euteleostomi</taxon>
        <taxon>Archelosauria</taxon>
        <taxon>Archosauria</taxon>
        <taxon>Dinosauria</taxon>
        <taxon>Saurischia</taxon>
        <taxon>Theropoda</taxon>
        <taxon>Coelurosauria</taxon>
        <taxon>Aves</taxon>
        <taxon>Neognathae</taxon>
        <taxon>Neoaves</taxon>
        <taxon>Telluraves</taxon>
        <taxon>Coraciimorphae</taxon>
        <taxon>Bucerotiformes</taxon>
        <taxon>Rhinopomastidae</taxon>
        <taxon>Rhinopomastus</taxon>
    </lineage>
</organism>
<evidence type="ECO:0000256" key="1">
    <source>
        <dbReference type="SAM" id="MobiDB-lite"/>
    </source>
</evidence>
<accession>A0A7L1NFV0</accession>
<dbReference type="PANTHER" id="PTHR16131">
    <property type="entry name" value="LIGAND-DEPENDENT NUCLEAR RECEPTOR-INTERACTING FACTOR 1"/>
    <property type="match status" value="1"/>
</dbReference>
<dbReference type="Proteomes" id="UP000565785">
    <property type="component" value="Unassembled WGS sequence"/>
</dbReference>
<feature type="region of interest" description="Disordered" evidence="1">
    <location>
        <begin position="340"/>
        <end position="361"/>
    </location>
</feature>
<name>A0A7L1NFV0_RHICY</name>
<evidence type="ECO:0000313" key="3">
    <source>
        <dbReference type="Proteomes" id="UP000565785"/>
    </source>
</evidence>